<evidence type="ECO:0000313" key="2">
    <source>
        <dbReference type="Proteomes" id="UP000030993"/>
    </source>
</evidence>
<protein>
    <submittedName>
        <fullName evidence="1">Transposase</fullName>
    </submittedName>
</protein>
<gene>
    <name evidence="1" type="ORF">NZ47_13280</name>
</gene>
<dbReference type="EMBL" id="JSCE01000245">
    <property type="protein sequence ID" value="KHM48121.1"/>
    <property type="molecule type" value="Genomic_DNA"/>
</dbReference>
<organism evidence="1 2">
    <name type="scientific">Anaerovibrio lipolyticus</name>
    <dbReference type="NCBI Taxonomy" id="82374"/>
    <lineage>
        <taxon>Bacteria</taxon>
        <taxon>Bacillati</taxon>
        <taxon>Bacillota</taxon>
        <taxon>Negativicutes</taxon>
        <taxon>Selenomonadales</taxon>
        <taxon>Selenomonadaceae</taxon>
        <taxon>Anaerovibrio</taxon>
    </lineage>
</organism>
<keyword evidence="2" id="KW-1185">Reference proteome</keyword>
<dbReference type="Proteomes" id="UP000030993">
    <property type="component" value="Unassembled WGS sequence"/>
</dbReference>
<dbReference type="STRING" id="82374.NZ47_13280"/>
<sequence>AEVKTHQHKRALALTARKAIKLIFGLLAKNQLYSGNRVGQA</sequence>
<accession>A0A0B2JP39</accession>
<name>A0A0B2JP39_9FIRM</name>
<feature type="non-terminal residue" evidence="1">
    <location>
        <position position="1"/>
    </location>
</feature>
<evidence type="ECO:0000313" key="1">
    <source>
        <dbReference type="EMBL" id="KHM48121.1"/>
    </source>
</evidence>
<dbReference type="AlphaFoldDB" id="A0A0B2JP39"/>
<reference evidence="1 2" key="1">
    <citation type="journal article" date="2013" name="PLoS ONE">
        <title>Identification and characterization of three novel lipases belonging to families II and V from Anaerovibrio lipolyticus 5ST.</title>
        <authorList>
            <person name="Prive F."/>
            <person name="Kaderbhai N.N."/>
            <person name="Girdwood S."/>
            <person name="Worgan H.J."/>
            <person name="Pinloche E."/>
            <person name="Scollan N.D."/>
            <person name="Huws S.A."/>
            <person name="Newbold C.J."/>
        </authorList>
    </citation>
    <scope>NUCLEOTIDE SEQUENCE [LARGE SCALE GENOMIC DNA]</scope>
    <source>
        <strain evidence="1 2">5S</strain>
    </source>
</reference>
<proteinExistence type="predicted"/>
<comment type="caution">
    <text evidence="1">The sequence shown here is derived from an EMBL/GenBank/DDBJ whole genome shotgun (WGS) entry which is preliminary data.</text>
</comment>